<dbReference type="PROSITE" id="PS51257">
    <property type="entry name" value="PROKAR_LIPOPROTEIN"/>
    <property type="match status" value="1"/>
</dbReference>
<dbReference type="Pfam" id="PF12894">
    <property type="entry name" value="ANAPC4_WD40"/>
    <property type="match status" value="1"/>
</dbReference>
<accession>A0ABR1E7P3</accession>
<feature type="domain" description="Anaphase-promoting complex subunit 4-like WD40" evidence="2">
    <location>
        <begin position="224"/>
        <end position="277"/>
    </location>
</feature>
<dbReference type="EMBL" id="JAVFWL010000005">
    <property type="protein sequence ID" value="KAK6758707.1"/>
    <property type="molecule type" value="Genomic_DNA"/>
</dbReference>
<sequence>MSRPPPQPIFVHHGFMGGVTSCALINKNNCNGLLVGTAAGRCELYDAETYVLIRTVYVDEEKRAISSIGAYDDDLLWVHVRNYGVLLLGSDDKIRHTLKLSHCGYCRATMIGSLLVYPDTADEEHLLRFVLVDSGDRNRVVLKQLPLSIVSVDEVLFVGDEAGTITRISSEGKVEAEVTLFKDPVFCVAATSVSLACGSSKSPLLLVPTANFHGERRKIDYPQSARGVGSLAFSTSGKTLLAGFWDGSIRAYSVQKLTILVYLNLHTESITQILWTEVNGEDRVIAASQDEKVSLWKLK</sequence>
<dbReference type="SMART" id="SM00320">
    <property type="entry name" value="WD40"/>
    <property type="match status" value="3"/>
</dbReference>
<dbReference type="InterPro" id="IPR011047">
    <property type="entry name" value="Quinoprotein_ADH-like_sf"/>
</dbReference>
<name>A0ABR1E7P3_NECAM</name>
<dbReference type="Gene3D" id="2.130.10.10">
    <property type="entry name" value="YVTN repeat-like/Quinoprotein amine dehydrogenase"/>
    <property type="match status" value="1"/>
</dbReference>
<evidence type="ECO:0000256" key="1">
    <source>
        <dbReference type="PROSITE-ProRule" id="PRU00221"/>
    </source>
</evidence>
<feature type="repeat" description="WD" evidence="1">
    <location>
        <begin position="263"/>
        <end position="299"/>
    </location>
</feature>
<dbReference type="PROSITE" id="PS50294">
    <property type="entry name" value="WD_REPEATS_REGION"/>
    <property type="match status" value="1"/>
</dbReference>
<dbReference type="SUPFAM" id="SSF50998">
    <property type="entry name" value="Quinoprotein alcohol dehydrogenase-like"/>
    <property type="match status" value="1"/>
</dbReference>
<comment type="caution">
    <text evidence="3">The sequence shown here is derived from an EMBL/GenBank/DDBJ whole genome shotgun (WGS) entry which is preliminary data.</text>
</comment>
<keyword evidence="4" id="KW-1185">Reference proteome</keyword>
<protein>
    <recommendedName>
        <fullName evidence="2">Anaphase-promoting complex subunit 4-like WD40 domain-containing protein</fullName>
    </recommendedName>
</protein>
<reference evidence="3 4" key="1">
    <citation type="submission" date="2023-08" db="EMBL/GenBank/DDBJ databases">
        <title>A Necator americanus chromosomal reference genome.</title>
        <authorList>
            <person name="Ilik V."/>
            <person name="Petrzelkova K.J."/>
            <person name="Pardy F."/>
            <person name="Fuh T."/>
            <person name="Niatou-Singa F.S."/>
            <person name="Gouil Q."/>
            <person name="Baker L."/>
            <person name="Ritchie M.E."/>
            <person name="Jex A.R."/>
            <person name="Gazzola D."/>
            <person name="Li H."/>
            <person name="Toshio Fujiwara R."/>
            <person name="Zhan B."/>
            <person name="Aroian R.V."/>
            <person name="Pafco B."/>
            <person name="Schwarz E.M."/>
        </authorList>
    </citation>
    <scope>NUCLEOTIDE SEQUENCE [LARGE SCALE GENOMIC DNA]</scope>
    <source>
        <strain evidence="3 4">Aroian</strain>
        <tissue evidence="3">Whole animal</tissue>
    </source>
</reference>
<dbReference type="Proteomes" id="UP001303046">
    <property type="component" value="Unassembled WGS sequence"/>
</dbReference>
<dbReference type="InterPro" id="IPR001680">
    <property type="entry name" value="WD40_rpt"/>
</dbReference>
<keyword evidence="1" id="KW-0853">WD repeat</keyword>
<evidence type="ECO:0000259" key="2">
    <source>
        <dbReference type="Pfam" id="PF12894"/>
    </source>
</evidence>
<proteinExistence type="predicted"/>
<evidence type="ECO:0000313" key="3">
    <source>
        <dbReference type="EMBL" id="KAK6758707.1"/>
    </source>
</evidence>
<gene>
    <name evidence="3" type="primary">Necator_chrV.g20915</name>
    <name evidence="3" type="ORF">RB195_016122</name>
</gene>
<dbReference type="InterPro" id="IPR015943">
    <property type="entry name" value="WD40/YVTN_repeat-like_dom_sf"/>
</dbReference>
<dbReference type="InterPro" id="IPR024977">
    <property type="entry name" value="Apc4-like_WD40_dom"/>
</dbReference>
<organism evidence="3 4">
    <name type="scientific">Necator americanus</name>
    <name type="common">Human hookworm</name>
    <dbReference type="NCBI Taxonomy" id="51031"/>
    <lineage>
        <taxon>Eukaryota</taxon>
        <taxon>Metazoa</taxon>
        <taxon>Ecdysozoa</taxon>
        <taxon>Nematoda</taxon>
        <taxon>Chromadorea</taxon>
        <taxon>Rhabditida</taxon>
        <taxon>Rhabditina</taxon>
        <taxon>Rhabditomorpha</taxon>
        <taxon>Strongyloidea</taxon>
        <taxon>Ancylostomatidae</taxon>
        <taxon>Bunostominae</taxon>
        <taxon>Necator</taxon>
    </lineage>
</organism>
<dbReference type="PROSITE" id="PS50082">
    <property type="entry name" value="WD_REPEATS_2"/>
    <property type="match status" value="1"/>
</dbReference>
<evidence type="ECO:0000313" key="4">
    <source>
        <dbReference type="Proteomes" id="UP001303046"/>
    </source>
</evidence>